<feature type="transmembrane region" description="Helical" evidence="7">
    <location>
        <begin position="123"/>
        <end position="141"/>
    </location>
</feature>
<gene>
    <name evidence="9" type="ORF">KYX84_08235</name>
</gene>
<accession>A0AAW4QJ76</accession>
<name>A0AAW4QJ76_9ENTE</name>
<reference evidence="9" key="1">
    <citation type="journal article" date="2022" name="J. Anim. Sci.">
        <title>Whole genome sequence analyses-based assessment of virulence potential and antimicrobial susceptibilities and resistance of Enterococcus faecium strains isolated from commercial swine and cattle probiotic products.</title>
        <authorList>
            <person name="Shridhar P.B."/>
            <person name="Amachawadi R.G."/>
            <person name="Tokach M."/>
            <person name="Patel I."/>
            <person name="Gangiredla J."/>
            <person name="Mammel M."/>
            <person name="Nagaraja T.G."/>
        </authorList>
    </citation>
    <scope>NUCLEOTIDE SEQUENCE</scope>
    <source>
        <strain evidence="9">EF216</strain>
    </source>
</reference>
<keyword evidence="6 7" id="KW-0472">Membrane</keyword>
<feature type="transmembrane region" description="Helical" evidence="7">
    <location>
        <begin position="93"/>
        <end position="117"/>
    </location>
</feature>
<evidence type="ECO:0000256" key="3">
    <source>
        <dbReference type="ARBA" id="ARBA00022692"/>
    </source>
</evidence>
<dbReference type="GO" id="GO:0055085">
    <property type="term" value="P:transmembrane transport"/>
    <property type="evidence" value="ECO:0007669"/>
    <property type="project" value="InterPro"/>
</dbReference>
<evidence type="ECO:0000256" key="4">
    <source>
        <dbReference type="ARBA" id="ARBA00022970"/>
    </source>
</evidence>
<sequence>MEDKKLKKQLSSRHITMLALGGAIGAGLFKGSGEAIGIAGPSVLIAFLIGGMILYIVMKGLGKIVLSGGDTHHGLSGLIRPYLGAHSADFTDWVYWSMWIINIIAEAVAAASFLQLWFPHIPAWVFVFMLAVLTTIINLYSVRLFAETEYWLAFAKISVIILLIIFAAYLVGQQMLGTGVFPTLQQLTDHGGFTPHGMKGIISSLLVVIYSYGGSELIAITVSEADDPKRAIPKAIKGVMGRIISFYIIPLFLLLIIFPWNTLAGTNVSPFVMVFEKMNIPFAADIVNFVIVLALFSSINSGVYASSRILFFRLKDRKGSSRKLAVLNKHQVPQRAVLFCTSVLYLGVALSYFVGDKLFGYLAGSLSYTVLLIWIIISAASFVLTLRKGTLWDKGISFFALAVLGLIFLGILFTNSIGVTVLTGLLYLFIYFSYQKKNDAFVLTNE</sequence>
<evidence type="ECO:0000313" key="9">
    <source>
        <dbReference type="EMBL" id="MBX4194176.1"/>
    </source>
</evidence>
<feature type="transmembrane region" description="Helical" evidence="7">
    <location>
        <begin position="398"/>
        <end position="430"/>
    </location>
</feature>
<protein>
    <submittedName>
        <fullName evidence="9">Amino acid permease</fullName>
    </submittedName>
</protein>
<evidence type="ECO:0000256" key="7">
    <source>
        <dbReference type="SAM" id="Phobius"/>
    </source>
</evidence>
<evidence type="ECO:0000256" key="5">
    <source>
        <dbReference type="ARBA" id="ARBA00022989"/>
    </source>
</evidence>
<dbReference type="Pfam" id="PF00324">
    <property type="entry name" value="AA_permease"/>
    <property type="match status" value="1"/>
</dbReference>
<evidence type="ECO:0000256" key="1">
    <source>
        <dbReference type="ARBA" id="ARBA00004141"/>
    </source>
</evidence>
<dbReference type="PANTHER" id="PTHR43495">
    <property type="entry name" value="GABA PERMEASE"/>
    <property type="match status" value="1"/>
</dbReference>
<keyword evidence="4" id="KW-0029">Amino-acid transport</keyword>
<comment type="subcellular location">
    <subcellularLocation>
        <location evidence="1">Membrane</location>
        <topology evidence="1">Multi-pass membrane protein</topology>
    </subcellularLocation>
</comment>
<feature type="domain" description="Amino acid permease/ SLC12A" evidence="8">
    <location>
        <begin position="14"/>
        <end position="429"/>
    </location>
</feature>
<evidence type="ECO:0000256" key="2">
    <source>
        <dbReference type="ARBA" id="ARBA00022448"/>
    </source>
</evidence>
<dbReference type="InterPro" id="IPR004841">
    <property type="entry name" value="AA-permease/SLC12A_dom"/>
</dbReference>
<dbReference type="AlphaFoldDB" id="A0AAW4QJ76"/>
<proteinExistence type="predicted"/>
<feature type="transmembrane region" description="Helical" evidence="7">
    <location>
        <begin position="35"/>
        <end position="57"/>
    </location>
</feature>
<dbReference type="GO" id="GO:0006865">
    <property type="term" value="P:amino acid transport"/>
    <property type="evidence" value="ECO:0007669"/>
    <property type="project" value="UniProtKB-KW"/>
</dbReference>
<feature type="transmembrane region" description="Helical" evidence="7">
    <location>
        <begin position="201"/>
        <end position="222"/>
    </location>
</feature>
<comment type="caution">
    <text evidence="9">The sequence shown here is derived from an EMBL/GenBank/DDBJ whole genome shotgun (WGS) entry which is preliminary data.</text>
</comment>
<dbReference type="Proteomes" id="UP000704433">
    <property type="component" value="Unassembled WGS sequence"/>
</dbReference>
<organism evidence="9 10">
    <name type="scientific">Enterococcus lactis</name>
    <dbReference type="NCBI Taxonomy" id="357441"/>
    <lineage>
        <taxon>Bacteria</taxon>
        <taxon>Bacillati</taxon>
        <taxon>Bacillota</taxon>
        <taxon>Bacilli</taxon>
        <taxon>Lactobacillales</taxon>
        <taxon>Enterococcaceae</taxon>
        <taxon>Enterococcus</taxon>
    </lineage>
</organism>
<feature type="transmembrane region" description="Helical" evidence="7">
    <location>
        <begin position="12"/>
        <end position="29"/>
    </location>
</feature>
<keyword evidence="5 7" id="KW-1133">Transmembrane helix</keyword>
<dbReference type="Gene3D" id="1.20.1740.10">
    <property type="entry name" value="Amino acid/polyamine transporter I"/>
    <property type="match status" value="1"/>
</dbReference>
<feature type="transmembrane region" description="Helical" evidence="7">
    <location>
        <begin position="153"/>
        <end position="172"/>
    </location>
</feature>
<feature type="transmembrane region" description="Helical" evidence="7">
    <location>
        <begin position="286"/>
        <end position="311"/>
    </location>
</feature>
<evidence type="ECO:0000313" key="10">
    <source>
        <dbReference type="Proteomes" id="UP000704433"/>
    </source>
</evidence>
<dbReference type="GO" id="GO:0016020">
    <property type="term" value="C:membrane"/>
    <property type="evidence" value="ECO:0007669"/>
    <property type="project" value="UniProtKB-SubCell"/>
</dbReference>
<dbReference type="PANTHER" id="PTHR43495:SF5">
    <property type="entry name" value="GAMMA-AMINOBUTYRIC ACID PERMEASE"/>
    <property type="match status" value="1"/>
</dbReference>
<dbReference type="FunFam" id="1.20.1740.10:FF:000001">
    <property type="entry name" value="Amino acid permease"/>
    <property type="match status" value="1"/>
</dbReference>
<dbReference type="EMBL" id="JAIFOD010000031">
    <property type="protein sequence ID" value="MBX4194176.1"/>
    <property type="molecule type" value="Genomic_DNA"/>
</dbReference>
<dbReference type="PIRSF" id="PIRSF006060">
    <property type="entry name" value="AA_transporter"/>
    <property type="match status" value="1"/>
</dbReference>
<feature type="transmembrane region" description="Helical" evidence="7">
    <location>
        <begin position="243"/>
        <end position="266"/>
    </location>
</feature>
<keyword evidence="3 7" id="KW-0812">Transmembrane</keyword>
<keyword evidence="2" id="KW-0813">Transport</keyword>
<dbReference type="RefSeq" id="WP_220709507.1">
    <property type="nucleotide sequence ID" value="NZ_JAIFOD010000031.1"/>
</dbReference>
<evidence type="ECO:0000259" key="8">
    <source>
        <dbReference type="Pfam" id="PF00324"/>
    </source>
</evidence>
<feature type="transmembrane region" description="Helical" evidence="7">
    <location>
        <begin position="332"/>
        <end position="354"/>
    </location>
</feature>
<feature type="transmembrane region" description="Helical" evidence="7">
    <location>
        <begin position="366"/>
        <end position="386"/>
    </location>
</feature>
<evidence type="ECO:0000256" key="6">
    <source>
        <dbReference type="ARBA" id="ARBA00023136"/>
    </source>
</evidence>